<dbReference type="PRINTS" id="PR00405">
    <property type="entry name" value="REVINTRACTNG"/>
</dbReference>
<dbReference type="GO" id="GO:0005096">
    <property type="term" value="F:GTPase activator activity"/>
    <property type="evidence" value="ECO:0000318"/>
    <property type="project" value="GO_Central"/>
</dbReference>
<feature type="compositionally biased region" description="Low complexity" evidence="6">
    <location>
        <begin position="1303"/>
        <end position="1314"/>
    </location>
</feature>
<evidence type="ECO:0000259" key="7">
    <source>
        <dbReference type="PROSITE" id="PS50003"/>
    </source>
</evidence>
<feature type="compositionally biased region" description="Pro residues" evidence="6">
    <location>
        <begin position="1592"/>
        <end position="1603"/>
    </location>
</feature>
<feature type="compositionally biased region" description="Polar residues" evidence="6">
    <location>
        <begin position="971"/>
        <end position="985"/>
    </location>
</feature>
<feature type="region of interest" description="Disordered" evidence="6">
    <location>
        <begin position="260"/>
        <end position="289"/>
    </location>
</feature>
<dbReference type="STRING" id="237631.A0A0D1C912"/>
<feature type="region of interest" description="Disordered" evidence="6">
    <location>
        <begin position="925"/>
        <end position="997"/>
    </location>
</feature>
<evidence type="ECO:0000256" key="1">
    <source>
        <dbReference type="ARBA" id="ARBA00022468"/>
    </source>
</evidence>
<dbReference type="FunFam" id="1.10.220.150:FF:000009">
    <property type="entry name" value="stromal membrane-associated protein 1 isoform X1"/>
    <property type="match status" value="1"/>
</dbReference>
<dbReference type="CDD" id="cd08204">
    <property type="entry name" value="ArfGap"/>
    <property type="match status" value="1"/>
</dbReference>
<gene>
    <name evidence="9" type="ORF">UMAG_02431</name>
</gene>
<feature type="compositionally biased region" description="Low complexity" evidence="6">
    <location>
        <begin position="260"/>
        <end position="271"/>
    </location>
</feature>
<dbReference type="VEuPathDB" id="FungiDB:UMAG_02431"/>
<keyword evidence="4" id="KW-0862">Zinc</keyword>
<dbReference type="RefSeq" id="XP_011388721.1">
    <property type="nucleotide sequence ID" value="XM_011390419.1"/>
</dbReference>
<feature type="region of interest" description="Disordered" evidence="6">
    <location>
        <begin position="699"/>
        <end position="724"/>
    </location>
</feature>
<dbReference type="eggNOG" id="KOG0703">
    <property type="taxonomic scope" value="Eukaryota"/>
</dbReference>
<dbReference type="OrthoDB" id="10266696at2759"/>
<dbReference type="Gene3D" id="1.20.1270.60">
    <property type="entry name" value="Arfaptin homology (AH) domain/BAR domain"/>
    <property type="match status" value="1"/>
</dbReference>
<feature type="region of interest" description="Disordered" evidence="6">
    <location>
        <begin position="1172"/>
        <end position="1202"/>
    </location>
</feature>
<dbReference type="KEGG" id="uma:UMAG_02431"/>
<dbReference type="SUPFAM" id="SSF103657">
    <property type="entry name" value="BAR/IMD domain-like"/>
    <property type="match status" value="1"/>
</dbReference>
<dbReference type="Gene3D" id="1.10.220.150">
    <property type="entry name" value="Arf GTPase activating protein"/>
    <property type="match status" value="1"/>
</dbReference>
<feature type="compositionally biased region" description="Basic and acidic residues" evidence="6">
    <location>
        <begin position="1230"/>
        <end position="1239"/>
    </location>
</feature>
<name>A0A0D1C912_MYCMD</name>
<dbReference type="GO" id="GO:0005737">
    <property type="term" value="C:cytoplasm"/>
    <property type="evidence" value="ECO:0000318"/>
    <property type="project" value="GO_Central"/>
</dbReference>
<evidence type="ECO:0000313" key="9">
    <source>
        <dbReference type="EMBL" id="KIS69917.1"/>
    </source>
</evidence>
<keyword evidence="3 5" id="KW-0863">Zinc-finger</keyword>
<sequence>MNTKSNASFGLPPVALNTASPSQTTNPTTSDRPTLITSQFPGQALYLTHPQRLSLLSIKIDATTSITTTRAAVLAQQQLSPSLPPPSPPPPPPSAVYRHASTSKLHSHQPPPSSFHTNASHKSSRSRPLSHDFTQKARDALNDFGRLANRRQSAIERANGAETLARVADGLGSKRASSHDDRARPTSSHPLILQQDSNHQPPSFAPPKLPLDPTSQQHLTSQDAQVVRSHATRSFTLLPQSDLRFLSHSIPLSIHASITTSSDPSTIIPSPLEFTTASHNGSSPYSTSALDPSQLLLKVEPPAELARQSWSRSTSFLTPQNASQYHTSEHHSVKFRYRLRLCAKTASPTSYLFPHTERNDAPPPSTPLALALGQVLFLSAASPEKLIEAIESPSSSIASSELAALEGISRVQLTPSSYPLSSTVTRGASEFDFEWTWKSLARSSSSNASRCCCAFVEISPDGKSATLLAAISLFIQLPPSVPLLSNMLSSTQADTIPHQRLSSSDSLAIIAALNLDQEPSLRTDTAPALSSFHQDSHPTSFIAPSSTQHGSTRLLIDRTELALEDLVNDSPIFRAALVNLERRTASIKKASKAVLRASQEARLRIFRLIEAEQAVDTALQALVGMAPETIGRLQDQLLRQARIATMQHQREQASVIESCLERPLAQIVELCRLAQDGFKLFENESKTYYSQTQKWLANRSSNADPSNTPAIGNDAHRQDRADQKQKLRELRFEQARLDLFAMLQRLHGGRAEAHLARSILQLTQWLVDFPNKPHWPSHTQTSSLSALDASLLDALDHQALQLQEVESRSRQVADRARMLEHALGKIGDADIDILGAHRFEIDQTSPAPSNFNGAVSSKTRKFKSFLGVFAAGIQSSPLTLSKNASPNTESAVKQVELVAPVDGAQLPYQHPRRRHSMKEKFNHVRQPDVGNTSPFKSHAPSSWVYNNLPAAPRRGSELHESSRLRDDAASDQLSLHASQDASEGASSMAGAHELSRTSTAEQGLGIFEPASANTVQEYGLSPAPGQCSGPIAPSLTTGSDRKKEGVLWVSTKSVTGPVGADAPRGINRSNHWRECWVVLSGSGQISEFADWKNAKALEPTNPLIDLRFATVREARGVDRRFAFEIVTRDSRRLFQAPDEEAMRDWMRAISKAIESLLNGTSSVRKLDRAVRASPFRSSDSVQQRPADFDEDEEVPGVGEGNDFAVRKLLDRTTRSSTQSMNDLAASAKAQDSDRKDRAKLGAHLAGLSESHAESSVQSSRRRSQHQRGISNKTPISGYLGAGKLGLTASDVAALHRRDGTQLSDDASISSKSTSGEQDAEFDRQIEAVVHKSYGSRDDTGTSHSGFSFNSAVSGVDEMGKFKANASARATSSSSPSKATSAANASVTSTATSTKMSRSAEIAAISRRPENRHCADCQESDPRWASWMLANQPCCIFICIRCSGVHRSLGVHISKVKSVDLDDWTEEQLQAARDWGNVRANALWEHSKPAGLLPLPSDRKEFWRRKYTDQEWKDPNPKILRDARPCYNSITDAPDNNHDATPTRRSALITEASPDVVTPQSKSQSHAQELGLRIMPSDQTASSNGSAKFPDVPGSPRPNGPRPLPQQRSVTMQASAISSLSSPTAGKLAGVKPNLTSPDSPNKQDRADWTARQTSFASDDEALTGLVASMMTEYASLRQDFPKESYPSCAPSIPTSTSAPPMSSLTSTNPHVSKAMLAARADRRLFPCLASTEAVETLPSNNAKVQVSSPPSTFFVSDMGAHTSSRMLFDGPGRGEAAWDATSEIGTDHHEGRSTESLPAITNPPARFDAFASHA</sequence>
<feature type="region of interest" description="Disordered" evidence="6">
    <location>
        <begin position="1576"/>
        <end position="1654"/>
    </location>
</feature>
<keyword evidence="10" id="KW-1185">Reference proteome</keyword>
<dbReference type="SMART" id="SM00105">
    <property type="entry name" value="ArfGap"/>
    <property type="match status" value="1"/>
</dbReference>
<dbReference type="InterPro" id="IPR037278">
    <property type="entry name" value="ARFGAP/RecO"/>
</dbReference>
<feature type="compositionally biased region" description="Polar residues" evidence="6">
    <location>
        <begin position="1576"/>
        <end position="1585"/>
    </location>
</feature>
<evidence type="ECO:0000256" key="5">
    <source>
        <dbReference type="PROSITE-ProRule" id="PRU00288"/>
    </source>
</evidence>
<dbReference type="FunFam" id="2.30.29.30:FF:000252">
    <property type="entry name" value="ARF GTPase activator (Csx2)"/>
    <property type="match status" value="1"/>
</dbReference>
<feature type="compositionally biased region" description="Polar residues" evidence="6">
    <location>
        <begin position="273"/>
        <end position="289"/>
    </location>
</feature>
<evidence type="ECO:0000256" key="2">
    <source>
        <dbReference type="ARBA" id="ARBA00022723"/>
    </source>
</evidence>
<feature type="compositionally biased region" description="Polar residues" evidence="6">
    <location>
        <begin position="185"/>
        <end position="201"/>
    </location>
</feature>
<feature type="compositionally biased region" description="Basic and acidic residues" evidence="6">
    <location>
        <begin position="954"/>
        <end position="968"/>
    </location>
</feature>
<dbReference type="InterPro" id="IPR001849">
    <property type="entry name" value="PH_domain"/>
</dbReference>
<feature type="region of interest" description="Disordered" evidence="6">
    <location>
        <begin position="1298"/>
        <end position="1322"/>
    </location>
</feature>
<dbReference type="CDD" id="cd07608">
    <property type="entry name" value="BAR_ArfGAP_fungi"/>
    <property type="match status" value="1"/>
</dbReference>
<dbReference type="InterPro" id="IPR038508">
    <property type="entry name" value="ArfGAP_dom_sf"/>
</dbReference>
<organism evidence="9 10">
    <name type="scientific">Mycosarcoma maydis</name>
    <name type="common">Corn smut fungus</name>
    <name type="synonym">Ustilago maydis</name>
    <dbReference type="NCBI Taxonomy" id="5270"/>
    <lineage>
        <taxon>Eukaryota</taxon>
        <taxon>Fungi</taxon>
        <taxon>Dikarya</taxon>
        <taxon>Basidiomycota</taxon>
        <taxon>Ustilaginomycotina</taxon>
        <taxon>Ustilaginomycetes</taxon>
        <taxon>Ustilaginales</taxon>
        <taxon>Ustilaginaceae</taxon>
        <taxon>Mycosarcoma</taxon>
    </lineage>
</organism>
<feature type="compositionally biased region" description="Low complexity" evidence="6">
    <location>
        <begin position="1366"/>
        <end position="1393"/>
    </location>
</feature>
<evidence type="ECO:0000259" key="8">
    <source>
        <dbReference type="PROSITE" id="PS50115"/>
    </source>
</evidence>
<dbReference type="Pfam" id="PF00169">
    <property type="entry name" value="PH"/>
    <property type="match status" value="1"/>
</dbReference>
<feature type="region of interest" description="Disordered" evidence="6">
    <location>
        <begin position="171"/>
        <end position="226"/>
    </location>
</feature>
<dbReference type="PROSITE" id="PS50003">
    <property type="entry name" value="PH_DOMAIN"/>
    <property type="match status" value="1"/>
</dbReference>
<dbReference type="Proteomes" id="UP000000561">
    <property type="component" value="Chromosome 5"/>
</dbReference>
<evidence type="ECO:0000256" key="4">
    <source>
        <dbReference type="ARBA" id="ARBA00022833"/>
    </source>
</evidence>
<dbReference type="PROSITE" id="PS50115">
    <property type="entry name" value="ARFGAP"/>
    <property type="match status" value="1"/>
</dbReference>
<feature type="compositionally biased region" description="Polar residues" evidence="6">
    <location>
        <begin position="17"/>
        <end position="36"/>
    </location>
</feature>
<feature type="compositionally biased region" description="Polar residues" evidence="6">
    <location>
        <begin position="929"/>
        <end position="945"/>
    </location>
</feature>
<dbReference type="SUPFAM" id="SSF50729">
    <property type="entry name" value="PH domain-like"/>
    <property type="match status" value="1"/>
</dbReference>
<evidence type="ECO:0000313" key="10">
    <source>
        <dbReference type="Proteomes" id="UP000000561"/>
    </source>
</evidence>
<dbReference type="OMA" id="CCCAFVE"/>
<dbReference type="EMBL" id="CM003144">
    <property type="protein sequence ID" value="KIS69917.1"/>
    <property type="molecule type" value="Genomic_DNA"/>
</dbReference>
<reference evidence="9 10" key="1">
    <citation type="journal article" date="2006" name="Nature">
        <title>Insights from the genome of the biotrophic fungal plant pathogen Ustilago maydis.</title>
        <authorList>
            <person name="Kamper J."/>
            <person name="Kahmann R."/>
            <person name="Bolker M."/>
            <person name="Ma L.J."/>
            <person name="Brefort T."/>
            <person name="Saville B.J."/>
            <person name="Banuett F."/>
            <person name="Kronstad J.W."/>
            <person name="Gold S.E."/>
            <person name="Muller O."/>
            <person name="Perlin M.H."/>
            <person name="Wosten H.A."/>
            <person name="de Vries R."/>
            <person name="Ruiz-Herrera J."/>
            <person name="Reynaga-Pena C.G."/>
            <person name="Snetselaar K."/>
            <person name="McCann M."/>
            <person name="Perez-Martin J."/>
            <person name="Feldbrugge M."/>
            <person name="Basse C.W."/>
            <person name="Steinberg G."/>
            <person name="Ibeas J.I."/>
            <person name="Holloman W."/>
            <person name="Guzman P."/>
            <person name="Farman M."/>
            <person name="Stajich J.E."/>
            <person name="Sentandreu R."/>
            <person name="Gonzalez-Prieto J.M."/>
            <person name="Kennell J.C."/>
            <person name="Molina L."/>
            <person name="Schirawski J."/>
            <person name="Mendoza-Mendoza A."/>
            <person name="Greilinger D."/>
            <person name="Munch K."/>
            <person name="Rossel N."/>
            <person name="Scherer M."/>
            <person name="Vranes M."/>
            <person name="Ladendorf O."/>
            <person name="Vincon V."/>
            <person name="Fuchs U."/>
            <person name="Sandrock B."/>
            <person name="Meng S."/>
            <person name="Ho E.C."/>
            <person name="Cahill M.J."/>
            <person name="Boyce K.J."/>
            <person name="Klose J."/>
            <person name="Klosterman S.J."/>
            <person name="Deelstra H.J."/>
            <person name="Ortiz-Castellanos L."/>
            <person name="Li W."/>
            <person name="Sanchez-Alonso P."/>
            <person name="Schreier P.H."/>
            <person name="Hauser-Hahn I."/>
            <person name="Vaupel M."/>
            <person name="Koopmann E."/>
            <person name="Friedrich G."/>
            <person name="Voss H."/>
            <person name="Schluter T."/>
            <person name="Margolis J."/>
            <person name="Platt D."/>
            <person name="Swimmer C."/>
            <person name="Gnirke A."/>
            <person name="Chen F."/>
            <person name="Vysotskaia V."/>
            <person name="Mannhaupt G."/>
            <person name="Guldener U."/>
            <person name="Munsterkotter M."/>
            <person name="Haase D."/>
            <person name="Oesterheld M."/>
            <person name="Mewes H.W."/>
            <person name="Mauceli E.W."/>
            <person name="DeCaprio D."/>
            <person name="Wade C.M."/>
            <person name="Butler J."/>
            <person name="Young S."/>
            <person name="Jaffe D.B."/>
            <person name="Calvo S."/>
            <person name="Nusbaum C."/>
            <person name="Galagan J."/>
            <person name="Birren B.W."/>
        </authorList>
    </citation>
    <scope>NUCLEOTIDE SEQUENCE [LARGE SCALE GENOMIC DNA]</scope>
    <source>
        <strain evidence="10">DSM 14603 / FGSC 9021 / UM521</strain>
    </source>
</reference>
<feature type="compositionally biased region" description="Polar residues" evidence="6">
    <location>
        <begin position="699"/>
        <end position="710"/>
    </location>
</feature>
<feature type="compositionally biased region" description="Polar residues" evidence="6">
    <location>
        <begin position="1605"/>
        <end position="1623"/>
    </location>
</feature>
<dbReference type="PANTHER" id="PTHR45705:SF14">
    <property type="entry name" value="ARF-GAP DOMAIN-CONTAINING PROTEIN"/>
    <property type="match status" value="1"/>
</dbReference>
<dbReference type="InterPro" id="IPR051718">
    <property type="entry name" value="ARF_GTPase-activating"/>
</dbReference>
<accession>A0A0D1C912</accession>
<protein>
    <submittedName>
        <fullName evidence="9">Uncharacterized protein</fullName>
    </submittedName>
</protein>
<feature type="region of interest" description="Disordered" evidence="6">
    <location>
        <begin position="1214"/>
        <end position="1276"/>
    </location>
</feature>
<dbReference type="InterPro" id="IPR001164">
    <property type="entry name" value="ArfGAP_dom"/>
</dbReference>
<dbReference type="eggNOG" id="KOG0521">
    <property type="taxonomic scope" value="Eukaryota"/>
</dbReference>
<dbReference type="GeneID" id="23563179"/>
<dbReference type="SUPFAM" id="SSF57863">
    <property type="entry name" value="ArfGap/RecO-like zinc finger"/>
    <property type="match status" value="1"/>
</dbReference>
<proteinExistence type="predicted"/>
<feature type="region of interest" description="Disordered" evidence="6">
    <location>
        <begin position="1366"/>
        <end position="1400"/>
    </location>
</feature>
<dbReference type="Pfam" id="PF01412">
    <property type="entry name" value="ArfGap"/>
    <property type="match status" value="1"/>
</dbReference>
<keyword evidence="2" id="KW-0479">Metal-binding</keyword>
<dbReference type="InParanoid" id="A0A0D1C912"/>
<feature type="region of interest" description="Disordered" evidence="6">
    <location>
        <begin position="1"/>
        <end position="36"/>
    </location>
</feature>
<feature type="compositionally biased region" description="Pro residues" evidence="6">
    <location>
        <begin position="82"/>
        <end position="94"/>
    </location>
</feature>
<feature type="domain" description="Arf-GAP" evidence="8">
    <location>
        <begin position="1398"/>
        <end position="1519"/>
    </location>
</feature>
<evidence type="ECO:0000256" key="6">
    <source>
        <dbReference type="SAM" id="MobiDB-lite"/>
    </source>
</evidence>
<feature type="region of interest" description="Disordered" evidence="6">
    <location>
        <begin position="79"/>
        <end position="131"/>
    </location>
</feature>
<dbReference type="GO" id="GO:0008270">
    <property type="term" value="F:zinc ion binding"/>
    <property type="evidence" value="ECO:0007669"/>
    <property type="project" value="UniProtKB-KW"/>
</dbReference>
<keyword evidence="1" id="KW-0343">GTPase activation</keyword>
<feature type="compositionally biased region" description="Basic and acidic residues" evidence="6">
    <location>
        <begin position="714"/>
        <end position="724"/>
    </location>
</feature>
<dbReference type="FunFam" id="1.20.1270.60:FF:000190">
    <property type="entry name" value="Uncharacterized protein"/>
    <property type="match status" value="1"/>
</dbReference>
<dbReference type="InterPro" id="IPR011993">
    <property type="entry name" value="PH-like_dom_sf"/>
</dbReference>
<evidence type="ECO:0000256" key="3">
    <source>
        <dbReference type="ARBA" id="ARBA00022771"/>
    </source>
</evidence>
<dbReference type="PANTHER" id="PTHR45705">
    <property type="entry name" value="FI20236P1"/>
    <property type="match status" value="1"/>
</dbReference>
<dbReference type="Gene3D" id="2.30.29.30">
    <property type="entry name" value="Pleckstrin-homology domain (PH domain)/Phosphotyrosine-binding domain (PTB)"/>
    <property type="match status" value="1"/>
</dbReference>
<dbReference type="InterPro" id="IPR027267">
    <property type="entry name" value="AH/BAR_dom_sf"/>
</dbReference>
<feature type="compositionally biased region" description="Polar residues" evidence="6">
    <location>
        <begin position="213"/>
        <end position="224"/>
    </location>
</feature>
<dbReference type="SMART" id="SM00233">
    <property type="entry name" value="PH"/>
    <property type="match status" value="1"/>
</dbReference>
<feature type="domain" description="PH" evidence="7">
    <location>
        <begin position="1040"/>
        <end position="1154"/>
    </location>
</feature>